<evidence type="ECO:0000313" key="2">
    <source>
        <dbReference type="Proteomes" id="UP000887226"/>
    </source>
</evidence>
<sequence length="203" mass="22642">MDFVSRDNFFSRIQTMSSLPYRGADASPAAIPAQQEGNISDEINDVPAPPYSLNPPPRGHYAWVEPVLRLYDPHGMCCCIVPTDLYALKDDPQVMNYYSGELHSVPRIHHRVKVVELSKLDFSCEELSSILVKGVCKTSSAAGGRRAVAVELQTILVLWNGGPTWSDFHGESAAQVGSLLKKMATRNWTDKLQLVFRYQYALQ</sequence>
<protein>
    <submittedName>
        <fullName evidence="1">Uncharacterized protein</fullName>
    </submittedName>
</protein>
<proteinExistence type="predicted"/>
<organism evidence="1 2">
    <name type="scientific">Calycina marina</name>
    <dbReference type="NCBI Taxonomy" id="1763456"/>
    <lineage>
        <taxon>Eukaryota</taxon>
        <taxon>Fungi</taxon>
        <taxon>Dikarya</taxon>
        <taxon>Ascomycota</taxon>
        <taxon>Pezizomycotina</taxon>
        <taxon>Leotiomycetes</taxon>
        <taxon>Helotiales</taxon>
        <taxon>Pezizellaceae</taxon>
        <taxon>Calycina</taxon>
    </lineage>
</organism>
<dbReference type="EMBL" id="MU253769">
    <property type="protein sequence ID" value="KAG9247537.1"/>
    <property type="molecule type" value="Genomic_DNA"/>
</dbReference>
<keyword evidence="2" id="KW-1185">Reference proteome</keyword>
<reference evidence="1" key="1">
    <citation type="journal article" date="2021" name="IMA Fungus">
        <title>Genomic characterization of three marine fungi, including Emericellopsis atlantica sp. nov. with signatures of a generalist lifestyle and marine biomass degradation.</title>
        <authorList>
            <person name="Hagestad O.C."/>
            <person name="Hou L."/>
            <person name="Andersen J.H."/>
            <person name="Hansen E.H."/>
            <person name="Altermark B."/>
            <person name="Li C."/>
            <person name="Kuhnert E."/>
            <person name="Cox R.J."/>
            <person name="Crous P.W."/>
            <person name="Spatafora J.W."/>
            <person name="Lail K."/>
            <person name="Amirebrahimi M."/>
            <person name="Lipzen A."/>
            <person name="Pangilinan J."/>
            <person name="Andreopoulos W."/>
            <person name="Hayes R.D."/>
            <person name="Ng V."/>
            <person name="Grigoriev I.V."/>
            <person name="Jackson S.A."/>
            <person name="Sutton T.D.S."/>
            <person name="Dobson A.D.W."/>
            <person name="Rama T."/>
        </authorList>
    </citation>
    <scope>NUCLEOTIDE SEQUENCE</scope>
    <source>
        <strain evidence="1">TRa3180A</strain>
    </source>
</reference>
<evidence type="ECO:0000313" key="1">
    <source>
        <dbReference type="EMBL" id="KAG9247537.1"/>
    </source>
</evidence>
<dbReference type="AlphaFoldDB" id="A0A9P7Z927"/>
<gene>
    <name evidence="1" type="ORF">BJ878DRAFT_165418</name>
</gene>
<name>A0A9P7Z927_9HELO</name>
<accession>A0A9P7Z927</accession>
<dbReference type="Proteomes" id="UP000887226">
    <property type="component" value="Unassembled WGS sequence"/>
</dbReference>
<comment type="caution">
    <text evidence="1">The sequence shown here is derived from an EMBL/GenBank/DDBJ whole genome shotgun (WGS) entry which is preliminary data.</text>
</comment>